<dbReference type="RefSeq" id="WP_080522811.1">
    <property type="nucleotide sequence ID" value="NZ_LPUF01000001.1"/>
</dbReference>
<feature type="transmembrane region" description="Helical" evidence="1">
    <location>
        <begin position="36"/>
        <end position="60"/>
    </location>
</feature>
<dbReference type="AlphaFoldDB" id="A0A1V8M9G0"/>
<evidence type="ECO:0000313" key="2">
    <source>
        <dbReference type="EMBL" id="OQK18205.1"/>
    </source>
</evidence>
<proteinExistence type="predicted"/>
<feature type="transmembrane region" description="Helical" evidence="1">
    <location>
        <begin position="6"/>
        <end position="24"/>
    </location>
</feature>
<dbReference type="STRING" id="1420851.AU255_10320"/>
<reference evidence="2 3" key="1">
    <citation type="submission" date="2015-12" db="EMBL/GenBank/DDBJ databases">
        <authorList>
            <person name="Shamseldin A."/>
            <person name="Moawad H."/>
            <person name="Abd El-Rahim W.M."/>
            <person name="Sadowsky M.J."/>
        </authorList>
    </citation>
    <scope>NUCLEOTIDE SEQUENCE [LARGE SCALE GENOMIC DNA]</scope>
    <source>
        <strain evidence="2 3">WF1</strain>
    </source>
</reference>
<keyword evidence="3" id="KW-1185">Reference proteome</keyword>
<evidence type="ECO:0000256" key="1">
    <source>
        <dbReference type="SAM" id="Phobius"/>
    </source>
</evidence>
<dbReference type="OrthoDB" id="5573483at2"/>
<accession>A0A1V8M9G0</accession>
<organism evidence="2 3">
    <name type="scientific">Methyloprofundus sedimenti</name>
    <dbReference type="NCBI Taxonomy" id="1420851"/>
    <lineage>
        <taxon>Bacteria</taxon>
        <taxon>Pseudomonadati</taxon>
        <taxon>Pseudomonadota</taxon>
        <taxon>Gammaproteobacteria</taxon>
        <taxon>Methylococcales</taxon>
        <taxon>Methylococcaceae</taxon>
        <taxon>Methyloprofundus</taxon>
    </lineage>
</organism>
<dbReference type="EMBL" id="LPUF01000001">
    <property type="protein sequence ID" value="OQK18205.1"/>
    <property type="molecule type" value="Genomic_DNA"/>
</dbReference>
<protein>
    <submittedName>
        <fullName evidence="2">Uncharacterized protein</fullName>
    </submittedName>
</protein>
<keyword evidence="1" id="KW-0472">Membrane</keyword>
<evidence type="ECO:0000313" key="3">
    <source>
        <dbReference type="Proteomes" id="UP000191980"/>
    </source>
</evidence>
<sequence>MNYALIGFVMLCVGTIGGWLLVRFKGVNKSKQVKWALFVLYFWLLTFIQLIILAIVHYMMR</sequence>
<gene>
    <name evidence="2" type="ORF">AU255_10320</name>
</gene>
<name>A0A1V8M9G0_9GAMM</name>
<keyword evidence="1" id="KW-0812">Transmembrane</keyword>
<comment type="caution">
    <text evidence="2">The sequence shown here is derived from an EMBL/GenBank/DDBJ whole genome shotgun (WGS) entry which is preliminary data.</text>
</comment>
<dbReference type="Proteomes" id="UP000191980">
    <property type="component" value="Unassembled WGS sequence"/>
</dbReference>
<keyword evidence="1" id="KW-1133">Transmembrane helix</keyword>